<dbReference type="Gene3D" id="2.30.30.40">
    <property type="entry name" value="SH3 Domains"/>
    <property type="match status" value="1"/>
</dbReference>
<dbReference type="PANTHER" id="PTHR22617:SF43">
    <property type="entry name" value="PROTEIN PILI"/>
    <property type="match status" value="1"/>
</dbReference>
<protein>
    <submittedName>
        <fullName evidence="2">Chemotaxis protein CheW</fullName>
    </submittedName>
</protein>
<accession>A0ABX8UUM4</accession>
<proteinExistence type="predicted"/>
<dbReference type="Pfam" id="PF01584">
    <property type="entry name" value="CheW"/>
    <property type="match status" value="1"/>
</dbReference>
<sequence>MLFLLFDLDGERYALDAAQIVEVLALQPARPIPGAPAWVAGVAERHSEPLPVIDVPRLALGREARRLLSTRLVIVEYRASEASSEAPEAPHRLGLIVEGATQTRRIAREQFADTGVATPHARWLGPVANDGQGFVQWVQVRHMLTDDVKTLLFPRESHVAHASPTSHAQASTS</sequence>
<dbReference type="SUPFAM" id="SSF50341">
    <property type="entry name" value="CheW-like"/>
    <property type="match status" value="1"/>
</dbReference>
<evidence type="ECO:0000313" key="2">
    <source>
        <dbReference type="EMBL" id="QYD71052.1"/>
    </source>
</evidence>
<name>A0ABX8UUM4_9BURK</name>
<organism evidence="2 3">
    <name type="scientific">Paraburkholderia edwinii</name>
    <dbReference type="NCBI Taxonomy" id="2861782"/>
    <lineage>
        <taxon>Bacteria</taxon>
        <taxon>Pseudomonadati</taxon>
        <taxon>Pseudomonadota</taxon>
        <taxon>Betaproteobacteria</taxon>
        <taxon>Burkholderiales</taxon>
        <taxon>Burkholderiaceae</taxon>
        <taxon>Paraburkholderia</taxon>
    </lineage>
</organism>
<evidence type="ECO:0000313" key="3">
    <source>
        <dbReference type="Proteomes" id="UP000826462"/>
    </source>
</evidence>
<dbReference type="PROSITE" id="PS50851">
    <property type="entry name" value="CHEW"/>
    <property type="match status" value="1"/>
</dbReference>
<dbReference type="SMART" id="SM00260">
    <property type="entry name" value="CheW"/>
    <property type="match status" value="1"/>
</dbReference>
<dbReference type="InterPro" id="IPR002545">
    <property type="entry name" value="CheW-lke_dom"/>
</dbReference>
<gene>
    <name evidence="2" type="ORF">KZJ38_17445</name>
</gene>
<keyword evidence="3" id="KW-1185">Reference proteome</keyword>
<dbReference type="RefSeq" id="WP_219800423.1">
    <property type="nucleotide sequence ID" value="NZ_CP080095.1"/>
</dbReference>
<dbReference type="InterPro" id="IPR039315">
    <property type="entry name" value="CheW"/>
</dbReference>
<dbReference type="Gene3D" id="2.40.50.180">
    <property type="entry name" value="CheA-289, Domain 4"/>
    <property type="match status" value="1"/>
</dbReference>
<dbReference type="Proteomes" id="UP000826462">
    <property type="component" value="Chromosome 1"/>
</dbReference>
<feature type="domain" description="CheW-like" evidence="1">
    <location>
        <begin position="1"/>
        <end position="149"/>
    </location>
</feature>
<dbReference type="EMBL" id="CP080095">
    <property type="protein sequence ID" value="QYD71052.1"/>
    <property type="molecule type" value="Genomic_DNA"/>
</dbReference>
<dbReference type="PANTHER" id="PTHR22617">
    <property type="entry name" value="CHEMOTAXIS SENSOR HISTIDINE KINASE-RELATED"/>
    <property type="match status" value="1"/>
</dbReference>
<evidence type="ECO:0000259" key="1">
    <source>
        <dbReference type="PROSITE" id="PS50851"/>
    </source>
</evidence>
<reference evidence="2 3" key="1">
    <citation type="submission" date="2021-07" db="EMBL/GenBank/DDBJ databases">
        <title>Paraburkholderia edwinii protects Aspergillus sp. from phenazines by acting as a toxin sponge.</title>
        <authorList>
            <person name="Dahlstrom K.M."/>
            <person name="Newman D.K."/>
        </authorList>
    </citation>
    <scope>NUCLEOTIDE SEQUENCE [LARGE SCALE GENOMIC DNA]</scope>
    <source>
        <strain evidence="2 3">Pe01</strain>
    </source>
</reference>
<dbReference type="InterPro" id="IPR036061">
    <property type="entry name" value="CheW-like_dom_sf"/>
</dbReference>